<evidence type="ECO:0000256" key="1">
    <source>
        <dbReference type="ARBA" id="ARBA00008354"/>
    </source>
</evidence>
<dbReference type="InterPro" id="IPR056180">
    <property type="entry name" value="ZPR1_jr_dom"/>
</dbReference>
<dbReference type="NCBIfam" id="TIGR00310">
    <property type="entry name" value="ZPR1_znf"/>
    <property type="match status" value="1"/>
</dbReference>
<dbReference type="Pfam" id="PF22794">
    <property type="entry name" value="jr-ZPR1"/>
    <property type="match status" value="1"/>
</dbReference>
<proteinExistence type="inferred from homology"/>
<dbReference type="FunFam" id="2.60.120.1040:FF:000003">
    <property type="entry name" value="Zinc finger protein zpr1"/>
    <property type="match status" value="1"/>
</dbReference>
<evidence type="ECO:0000256" key="4">
    <source>
        <dbReference type="ARBA" id="ARBA00022833"/>
    </source>
</evidence>
<dbReference type="Pfam" id="PF03367">
    <property type="entry name" value="Zn_ribbon_ZPR1"/>
    <property type="match status" value="2"/>
</dbReference>
<keyword evidence="4" id="KW-0862">Zinc</keyword>
<evidence type="ECO:0000313" key="7">
    <source>
        <dbReference type="WBParaSite" id="PSAMB.scaffold1212size34239.g11758.t1"/>
    </source>
</evidence>
<dbReference type="GO" id="GO:0008270">
    <property type="term" value="F:zinc ion binding"/>
    <property type="evidence" value="ECO:0007669"/>
    <property type="project" value="UniProtKB-KW"/>
</dbReference>
<feature type="domain" description="Zinc finger ZPR1-type" evidence="5">
    <location>
        <begin position="28"/>
        <end position="186"/>
    </location>
</feature>
<dbReference type="SMART" id="SM00709">
    <property type="entry name" value="Zpr1"/>
    <property type="match status" value="1"/>
</dbReference>
<evidence type="ECO:0000313" key="6">
    <source>
        <dbReference type="Proteomes" id="UP000887566"/>
    </source>
</evidence>
<dbReference type="AlphaFoldDB" id="A0A914UTY5"/>
<dbReference type="WBParaSite" id="PSAMB.scaffold1212size34239.g11758.t1">
    <property type="protein sequence ID" value="PSAMB.scaffold1212size34239.g11758.t1"/>
    <property type="gene ID" value="PSAMB.scaffold1212size34239.g11758"/>
</dbReference>
<dbReference type="InterPro" id="IPR004457">
    <property type="entry name" value="Znf_ZPR1"/>
</dbReference>
<dbReference type="PANTHER" id="PTHR10876:SF0">
    <property type="entry name" value="ZINC FINGER PROTEIN ZPR1"/>
    <property type="match status" value="1"/>
</dbReference>
<dbReference type="Gene3D" id="2.60.120.1040">
    <property type="entry name" value="ZPR1, A/B domain"/>
    <property type="match status" value="1"/>
</dbReference>
<comment type="similarity">
    <text evidence="1">Belongs to the ZPR1 family.</text>
</comment>
<reference evidence="7" key="1">
    <citation type="submission" date="2022-11" db="UniProtKB">
        <authorList>
            <consortium name="WormBaseParasite"/>
        </authorList>
    </citation>
    <scope>IDENTIFICATION</scope>
</reference>
<sequence length="285" mass="31960">MIRDEDNPIIYKPLAADDGDQGVMEVESLCVRCEENGITKIMCTKIPYYKQVILMSFLCEHCGYRNNEIQSGEAVQEHGTKITVTVKDHADMNRQVVKSEYASIAIPEIELEIPYRSQGGEVTTIEGVLQRTRTALLQDQEVRKVQDPEGAKQLDEFIVKLDSLINLERPFTLILDDPTGNCFIENPNPWHVDPRSLVTHYARTLMHTKLLGLADDDAVAETSDGSAPEWNSPEDAKNEVLHFPSDCSNCGARTETLMKPTDVPYFQTVIIMATTCDACGHRTNE</sequence>
<keyword evidence="2" id="KW-0479">Metal-binding</keyword>
<evidence type="ECO:0000256" key="3">
    <source>
        <dbReference type="ARBA" id="ARBA00022771"/>
    </source>
</evidence>
<name>A0A914UTY5_9BILA</name>
<accession>A0A914UTY5</accession>
<keyword evidence="3" id="KW-0863">Zinc-finger</keyword>
<dbReference type="InterPro" id="IPR042451">
    <property type="entry name" value="ZPR1_A/B_dom"/>
</dbReference>
<keyword evidence="6" id="KW-1185">Reference proteome</keyword>
<dbReference type="Proteomes" id="UP000887566">
    <property type="component" value="Unplaced"/>
</dbReference>
<protein>
    <submittedName>
        <fullName evidence="7">Zinc finger ZPR1-type domain-containing protein</fullName>
    </submittedName>
</protein>
<dbReference type="InterPro" id="IPR040141">
    <property type="entry name" value="ZPR1"/>
</dbReference>
<evidence type="ECO:0000256" key="2">
    <source>
        <dbReference type="ARBA" id="ARBA00022723"/>
    </source>
</evidence>
<dbReference type="GO" id="GO:0005634">
    <property type="term" value="C:nucleus"/>
    <property type="evidence" value="ECO:0007669"/>
    <property type="project" value="TreeGrafter"/>
</dbReference>
<dbReference type="FunFam" id="2.20.25.420:FF:000001">
    <property type="entry name" value="Zinc finger protein ZPR1"/>
    <property type="match status" value="1"/>
</dbReference>
<organism evidence="6 7">
    <name type="scientific">Plectus sambesii</name>
    <dbReference type="NCBI Taxonomy" id="2011161"/>
    <lineage>
        <taxon>Eukaryota</taxon>
        <taxon>Metazoa</taxon>
        <taxon>Ecdysozoa</taxon>
        <taxon>Nematoda</taxon>
        <taxon>Chromadorea</taxon>
        <taxon>Plectida</taxon>
        <taxon>Plectina</taxon>
        <taxon>Plectoidea</taxon>
        <taxon>Plectidae</taxon>
        <taxon>Plectus</taxon>
    </lineage>
</organism>
<dbReference type="Gene3D" id="2.20.25.420">
    <property type="entry name" value="ZPR1, zinc finger domain"/>
    <property type="match status" value="2"/>
</dbReference>
<dbReference type="PANTHER" id="PTHR10876">
    <property type="entry name" value="ZINC FINGER PROTEIN ZPR1"/>
    <property type="match status" value="1"/>
</dbReference>
<evidence type="ECO:0000259" key="5">
    <source>
        <dbReference type="SMART" id="SM00709"/>
    </source>
</evidence>
<dbReference type="InterPro" id="IPR042452">
    <property type="entry name" value="ZPR1_Znf1/2"/>
</dbReference>